<accession>A0ABN7W6D9</accession>
<organism evidence="1 2">
    <name type="scientific">Gigaspora margarita</name>
    <dbReference type="NCBI Taxonomy" id="4874"/>
    <lineage>
        <taxon>Eukaryota</taxon>
        <taxon>Fungi</taxon>
        <taxon>Fungi incertae sedis</taxon>
        <taxon>Mucoromycota</taxon>
        <taxon>Glomeromycotina</taxon>
        <taxon>Glomeromycetes</taxon>
        <taxon>Diversisporales</taxon>
        <taxon>Gigasporaceae</taxon>
        <taxon>Gigaspora</taxon>
    </lineage>
</organism>
<gene>
    <name evidence="1" type="ORF">GMARGA_LOCUS26865</name>
</gene>
<dbReference type="EMBL" id="CAJVQB010031972">
    <property type="protein sequence ID" value="CAG8817676.1"/>
    <property type="molecule type" value="Genomic_DNA"/>
</dbReference>
<name>A0ABN7W6D9_GIGMA</name>
<reference evidence="1 2" key="1">
    <citation type="submission" date="2021-06" db="EMBL/GenBank/DDBJ databases">
        <authorList>
            <person name="Kallberg Y."/>
            <person name="Tangrot J."/>
            <person name="Rosling A."/>
        </authorList>
    </citation>
    <scope>NUCLEOTIDE SEQUENCE [LARGE SCALE GENOMIC DNA]</scope>
    <source>
        <strain evidence="1 2">120-4 pot B 10/14</strain>
    </source>
</reference>
<sequence>MEDALDVFPDFLSKEPTTYVVAMNTFANDLTLAFLKFYQDKGSEAIYRGVRMLQESKHVAFVITSCKKARALANQASKLQKPNISLYHSTKFDIFKELCQELIRAKLLALRPEDLLIIIKDQHAWDKIADCYVLNLSLAVKTYIEVEYQRYLSAKYFPEILCSLIASTRATLELFSIDDTEKVNRKEVSRAIKNTKKKIKSADVELIVNALDISPNEVKFLSKTLYALYR</sequence>
<evidence type="ECO:0000313" key="2">
    <source>
        <dbReference type="Proteomes" id="UP000789901"/>
    </source>
</evidence>
<proteinExistence type="predicted"/>
<comment type="caution">
    <text evidence="1">The sequence shown here is derived from an EMBL/GenBank/DDBJ whole genome shotgun (WGS) entry which is preliminary data.</text>
</comment>
<evidence type="ECO:0000313" key="1">
    <source>
        <dbReference type="EMBL" id="CAG8817676.1"/>
    </source>
</evidence>
<dbReference type="Proteomes" id="UP000789901">
    <property type="component" value="Unassembled WGS sequence"/>
</dbReference>
<keyword evidence="2" id="KW-1185">Reference proteome</keyword>
<protein>
    <submittedName>
        <fullName evidence="1">45659_t:CDS:1</fullName>
    </submittedName>
</protein>